<dbReference type="Proteomes" id="UP001058461">
    <property type="component" value="Chromosome"/>
</dbReference>
<proteinExistence type="predicted"/>
<keyword evidence="2" id="KW-0378">Hydrolase</keyword>
<gene>
    <name evidence="2" type="ORF">KDW95_23065</name>
</gene>
<accession>A0ABY5HIH8</accession>
<dbReference type="PANTHER" id="PTHR43798">
    <property type="entry name" value="MONOACYLGLYCEROL LIPASE"/>
    <property type="match status" value="1"/>
</dbReference>
<dbReference type="PANTHER" id="PTHR43798:SF33">
    <property type="entry name" value="HYDROLASE, PUTATIVE (AFU_ORTHOLOGUE AFUA_2G14860)-RELATED"/>
    <property type="match status" value="1"/>
</dbReference>
<feature type="domain" description="AB hydrolase-1" evidence="1">
    <location>
        <begin position="27"/>
        <end position="277"/>
    </location>
</feature>
<dbReference type="GO" id="GO:0016787">
    <property type="term" value="F:hydrolase activity"/>
    <property type="evidence" value="ECO:0007669"/>
    <property type="project" value="UniProtKB-KW"/>
</dbReference>
<evidence type="ECO:0000313" key="2">
    <source>
        <dbReference type="EMBL" id="UTW12068.1"/>
    </source>
</evidence>
<protein>
    <submittedName>
        <fullName evidence="2">Alpha/beta hydrolase</fullName>
    </submittedName>
</protein>
<dbReference type="SUPFAM" id="SSF53474">
    <property type="entry name" value="alpha/beta-Hydrolases"/>
    <property type="match status" value="1"/>
</dbReference>
<keyword evidence="3" id="KW-1185">Reference proteome</keyword>
<dbReference type="RefSeq" id="WP_255854120.1">
    <property type="nucleotide sequence ID" value="NZ_CP073347.1"/>
</dbReference>
<dbReference type="InterPro" id="IPR000073">
    <property type="entry name" value="AB_hydrolase_1"/>
</dbReference>
<dbReference type="InterPro" id="IPR029058">
    <property type="entry name" value="AB_hydrolase_fold"/>
</dbReference>
<dbReference type="Pfam" id="PF00561">
    <property type="entry name" value="Abhydrolase_1"/>
    <property type="match status" value="1"/>
</dbReference>
<sequence length="294" mass="32041">MAPLESGEHDVTLNGVRLHYSVRGRGPVLIAHSGGPGWDARSWDTAAGIDSFVTLVVLHPRGSGLSAAPADGRYALADYAADLDALRRHLGVSKPIVMGWSHGGMVAQQYASQYPEGLSKLVLYSTSARFGSGIPDPQAVFGALMVHQQQPWFTDSMAALQDWWAGRFKTDAEATGLLARALKFYFRTLDGEAERYLQRCMQWPVHIAPLLTFMGSEATAMDLRRGLAAVRVPGLVIAGRHDFVTPVAMSQEIASCLPGAQLEVFNDAGHFAHVEEPAHFHQRLRRFVLDEPAA</sequence>
<dbReference type="EMBL" id="CP073347">
    <property type="protein sequence ID" value="UTW12068.1"/>
    <property type="molecule type" value="Genomic_DNA"/>
</dbReference>
<name>A0ABY5HIH8_9GAMM</name>
<dbReference type="Gene3D" id="3.40.50.1820">
    <property type="entry name" value="alpha/beta hydrolase"/>
    <property type="match status" value="1"/>
</dbReference>
<reference evidence="2" key="1">
    <citation type="submission" date="2021-04" db="EMBL/GenBank/DDBJ databases">
        <title>Oceanospirillales bacteria with DddD are important DMSP degraders in coastal seawater.</title>
        <authorList>
            <person name="Liu J."/>
        </authorList>
    </citation>
    <scope>NUCLEOTIDE SEQUENCE</scope>
    <source>
        <strain evidence="2">D13-1</strain>
    </source>
</reference>
<organism evidence="2 3">
    <name type="scientific">Marinobacterium rhizophilum</name>
    <dbReference type="NCBI Taxonomy" id="420402"/>
    <lineage>
        <taxon>Bacteria</taxon>
        <taxon>Pseudomonadati</taxon>
        <taxon>Pseudomonadota</taxon>
        <taxon>Gammaproteobacteria</taxon>
        <taxon>Oceanospirillales</taxon>
        <taxon>Oceanospirillaceae</taxon>
        <taxon>Marinobacterium</taxon>
    </lineage>
</organism>
<evidence type="ECO:0000259" key="1">
    <source>
        <dbReference type="Pfam" id="PF00561"/>
    </source>
</evidence>
<dbReference type="InterPro" id="IPR050266">
    <property type="entry name" value="AB_hydrolase_sf"/>
</dbReference>
<evidence type="ECO:0000313" key="3">
    <source>
        <dbReference type="Proteomes" id="UP001058461"/>
    </source>
</evidence>